<comment type="caution">
    <text evidence="1">The sequence shown here is derived from an EMBL/GenBank/DDBJ whole genome shotgun (WGS) entry which is preliminary data.</text>
</comment>
<dbReference type="Proteomes" id="UP000789525">
    <property type="component" value="Unassembled WGS sequence"/>
</dbReference>
<sequence length="102" mass="11622">MAKSTRSKTKRAYRKVKREDSVYAVAHAARLDRLSKKLADIANVTEPSTHPEKDDDSSEERLDMDEQGWPIFALFGLIDPDDISIFTIGHDDERQPCSKEET</sequence>
<evidence type="ECO:0000313" key="2">
    <source>
        <dbReference type="Proteomes" id="UP000789525"/>
    </source>
</evidence>
<organism evidence="1 2">
    <name type="scientific">Acaulospora colombiana</name>
    <dbReference type="NCBI Taxonomy" id="27376"/>
    <lineage>
        <taxon>Eukaryota</taxon>
        <taxon>Fungi</taxon>
        <taxon>Fungi incertae sedis</taxon>
        <taxon>Mucoromycota</taxon>
        <taxon>Glomeromycotina</taxon>
        <taxon>Glomeromycetes</taxon>
        <taxon>Diversisporales</taxon>
        <taxon>Acaulosporaceae</taxon>
        <taxon>Acaulospora</taxon>
    </lineage>
</organism>
<keyword evidence="2" id="KW-1185">Reference proteome</keyword>
<dbReference type="EMBL" id="CAJVPT010041831">
    <property type="protein sequence ID" value="CAG8728798.1"/>
    <property type="molecule type" value="Genomic_DNA"/>
</dbReference>
<proteinExistence type="predicted"/>
<reference evidence="1" key="1">
    <citation type="submission" date="2021-06" db="EMBL/GenBank/DDBJ databases">
        <authorList>
            <person name="Kallberg Y."/>
            <person name="Tangrot J."/>
            <person name="Rosling A."/>
        </authorList>
    </citation>
    <scope>NUCLEOTIDE SEQUENCE</scope>
    <source>
        <strain evidence="1">CL356</strain>
    </source>
</reference>
<accession>A0ACA9Q0L2</accession>
<evidence type="ECO:0000313" key="1">
    <source>
        <dbReference type="EMBL" id="CAG8728798.1"/>
    </source>
</evidence>
<feature type="non-terminal residue" evidence="1">
    <location>
        <position position="102"/>
    </location>
</feature>
<name>A0ACA9Q0L2_9GLOM</name>
<protein>
    <submittedName>
        <fullName evidence="1">5221_t:CDS:1</fullName>
    </submittedName>
</protein>
<gene>
    <name evidence="1" type="ORF">ACOLOM_LOCUS11512</name>
</gene>